<comment type="caution">
    <text evidence="5">The sequence shown here is derived from an EMBL/GenBank/DDBJ whole genome shotgun (WGS) entry which is preliminary data.</text>
</comment>
<feature type="chain" id="PRO_5047306115" evidence="3">
    <location>
        <begin position="40"/>
        <end position="513"/>
    </location>
</feature>
<evidence type="ECO:0000256" key="1">
    <source>
        <dbReference type="SAM" id="MobiDB-lite"/>
    </source>
</evidence>
<dbReference type="InterPro" id="IPR026588">
    <property type="entry name" value="Choice_anch_A"/>
</dbReference>
<dbReference type="Proteomes" id="UP001597391">
    <property type="component" value="Unassembled WGS sequence"/>
</dbReference>
<keyword evidence="2" id="KW-1133">Transmembrane helix</keyword>
<evidence type="ECO:0000256" key="3">
    <source>
        <dbReference type="SAM" id="SignalP"/>
    </source>
</evidence>
<feature type="domain" description="Choice-of-anchor A" evidence="4">
    <location>
        <begin position="73"/>
        <end position="358"/>
    </location>
</feature>
<keyword evidence="2" id="KW-0812">Transmembrane</keyword>
<dbReference type="NCBIfam" id="TIGR04215">
    <property type="entry name" value="choice_anch_A"/>
    <property type="match status" value="1"/>
</dbReference>
<sequence length="513" mass="53434">MPRTSTLLPARPRAGLRKLVAVATVGAFAAFGAATPALSAPLHTPKPITDTCEEGSLPGVGNPTSPITDENVSVFVGGNYRSTNAESEGLLVVLGDAWNQSGLLNVGTVGVGSGILPESGSVMLAVGGDLIIDAEVQVTHPIGGVTWGKVQVGGEIKGSHKTHISTGSHPHAAEIQEGIGKDAAVGEWLHLTDLITSESQRLSKIVPSQVITQWPSPYQIDLPSGDEVKAVEINASALNQLSGSAVHFLGDAAVAGPLVINVIDDTNGVLNINFSSFFSNSKNVDFTDPEFPHLASKLLWNIDSSFKDITIGGKGKGGNQFFGTVLSASGTAVVTLESATNGRIWVNGDLNTLNGGNEQHAYPWIGGGLFDCTPTPGPEEPETPDTPDQPETPEGPEQPEVPETPETPQGPESPEEPESPENPDEPTVDVLDEEEEQLDDPTEPSPTPSVGVLDDTVEADEDDEATTIERSDEADDSDELVVTGAAVTGAAIISTLLLAAGLGMVLRVRMARD</sequence>
<gene>
    <name evidence="5" type="ORF">ACFSYH_03785</name>
</gene>
<proteinExistence type="predicted"/>
<name>A0ABW5XCV5_9MICO</name>
<feature type="compositionally biased region" description="Acidic residues" evidence="1">
    <location>
        <begin position="455"/>
        <end position="477"/>
    </location>
</feature>
<reference evidence="6" key="1">
    <citation type="journal article" date="2019" name="Int. J. Syst. Evol. Microbiol.">
        <title>The Global Catalogue of Microorganisms (GCM) 10K type strain sequencing project: providing services to taxonomists for standard genome sequencing and annotation.</title>
        <authorList>
            <consortium name="The Broad Institute Genomics Platform"/>
            <consortium name="The Broad Institute Genome Sequencing Center for Infectious Disease"/>
            <person name="Wu L."/>
            <person name="Ma J."/>
        </authorList>
    </citation>
    <scope>NUCLEOTIDE SEQUENCE [LARGE SCALE GENOMIC DNA]</scope>
    <source>
        <strain evidence="6">KCTC 33576</strain>
    </source>
</reference>
<evidence type="ECO:0000313" key="6">
    <source>
        <dbReference type="Proteomes" id="UP001597391"/>
    </source>
</evidence>
<evidence type="ECO:0000259" key="4">
    <source>
        <dbReference type="Pfam" id="PF20597"/>
    </source>
</evidence>
<accession>A0ABW5XCV5</accession>
<organism evidence="5 6">
    <name type="scientific">Populibacterium corticicola</name>
    <dbReference type="NCBI Taxonomy" id="1812826"/>
    <lineage>
        <taxon>Bacteria</taxon>
        <taxon>Bacillati</taxon>
        <taxon>Actinomycetota</taxon>
        <taxon>Actinomycetes</taxon>
        <taxon>Micrococcales</taxon>
        <taxon>Jonesiaceae</taxon>
        <taxon>Populibacterium</taxon>
    </lineage>
</organism>
<dbReference type="Pfam" id="PF20597">
    <property type="entry name" value="pAdhesive_15"/>
    <property type="match status" value="1"/>
</dbReference>
<feature type="signal peptide" evidence="3">
    <location>
        <begin position="1"/>
        <end position="39"/>
    </location>
</feature>
<dbReference type="RefSeq" id="WP_377465195.1">
    <property type="nucleotide sequence ID" value="NZ_JBHUOP010000001.1"/>
</dbReference>
<feature type="transmembrane region" description="Helical" evidence="2">
    <location>
        <begin position="480"/>
        <end position="506"/>
    </location>
</feature>
<feature type="region of interest" description="Disordered" evidence="1">
    <location>
        <begin position="364"/>
        <end position="477"/>
    </location>
</feature>
<evidence type="ECO:0000313" key="5">
    <source>
        <dbReference type="EMBL" id="MFD2839687.1"/>
    </source>
</evidence>
<keyword evidence="6" id="KW-1185">Reference proteome</keyword>
<evidence type="ECO:0000256" key="2">
    <source>
        <dbReference type="SAM" id="Phobius"/>
    </source>
</evidence>
<keyword evidence="2" id="KW-0472">Membrane</keyword>
<keyword evidence="3" id="KW-0732">Signal</keyword>
<feature type="compositionally biased region" description="Acidic residues" evidence="1">
    <location>
        <begin position="413"/>
        <end position="442"/>
    </location>
</feature>
<dbReference type="EMBL" id="JBHUOP010000001">
    <property type="protein sequence ID" value="MFD2839687.1"/>
    <property type="molecule type" value="Genomic_DNA"/>
</dbReference>
<protein>
    <submittedName>
        <fullName evidence="5">Choice-of-anchor A family protein</fullName>
    </submittedName>
</protein>